<sequence length="944" mass="104541">MNVPESVIFIVILTITSALITNAQSAACWYYWPNVNVNLGQGLLVKVMNGSYNLYVFTPTQYAKWSSGSGGYAVYAGSVTVGAYLVRIPPGSYYVVLYPTQCGSIVNAGINVIGLAPTGLSSIIPINTTAVLGYFNISIIRAWNASYTAVNVLRVPKSSASLQLNAVVRVELINGSFQEYWLQDALIFITSNGVFSVADNVWNATAPGANVSSSLITGLGRVYNAVGVSQEYYGYVGNLTRYQLPLSGYLEVNVTLINDSVVVMFGYAIVRNGSTYAPPVIKWFDNVTLGIKAKDALIVTTPYEETGGGYAYDVELVFGGGFNGEQTTFESLNAQLAVMHWSGSGWVPYSQVYNFGMNTGESATDLVTSISSNGNVQVTVGIPYYGELTNDFKPTIPTSFIEVIYPNSTVKGFYTFKETTVTLPRVIISNGVTYIFKGIDESCNGATRLIRNNSATVTPSINAFSTCVIRGNYSTYFLLRLKSQYPINITLVNGTFTVTNMESWLPANSSLVIRVKAIYPLSNLTRVKTINETLINMTVREPLNLTIEWIRQYFVRVMSIVPINVNGSLTLSYFNWINNGSVLELSIPSFMYFNNGSRLMALNKSRVIIVVTHPLNITTSWVRQYLVNISSIAPILINGNYSINYVQWINSGSIINVTVPKYYYLNGSVRLMALNSSILITVNNPIKATVKWVRQYLIEVNSIVPVMVNESQLTSLINWLNESSTLIINAQPQYYFNNGTRLILLNSSEIKVIINKPLNLTIEWVRQYLVNVTSSAPLMVNDTLVKSIQDWFNSSSLLNITLTIQYFNNGTRLLPLNSSLILIKVNKPLNLTVNWVRQYLVNLTSPIALNINGTVSRNYSRWINASDLIILNGPLRILEVNLTIIKLASVSINGQLHYSLPINLTVNEPLMIKVNWVRDYIVYYSLVLLVIVIVLILVASRRGG</sequence>
<evidence type="ECO:0000313" key="3">
    <source>
        <dbReference type="Proteomes" id="UP000001137"/>
    </source>
</evidence>
<organism evidence="2 3">
    <name type="scientific">Caldivirga maquilingensis (strain ATCC 700844 / DSM 13496 / JCM 10307 / IC-167)</name>
    <dbReference type="NCBI Taxonomy" id="397948"/>
    <lineage>
        <taxon>Archaea</taxon>
        <taxon>Thermoproteota</taxon>
        <taxon>Thermoprotei</taxon>
        <taxon>Thermoproteales</taxon>
        <taxon>Thermoproteaceae</taxon>
        <taxon>Caldivirga</taxon>
    </lineage>
</organism>
<name>A8ME39_CALMQ</name>
<keyword evidence="1" id="KW-0472">Membrane</keyword>
<accession>A8ME39</accession>
<dbReference type="AlphaFoldDB" id="A8ME39"/>
<evidence type="ECO:0000313" key="2">
    <source>
        <dbReference type="EMBL" id="ABW02045.1"/>
    </source>
</evidence>
<dbReference type="GeneID" id="5709730"/>
<dbReference type="eggNOG" id="arCOG03671">
    <property type="taxonomic scope" value="Archaea"/>
</dbReference>
<protein>
    <submittedName>
        <fullName evidence="2">Peptidase A5, thermopsin</fullName>
    </submittedName>
</protein>
<reference evidence="2 3" key="1">
    <citation type="submission" date="2007-10" db="EMBL/GenBank/DDBJ databases">
        <title>Complete sequence of Caldivirga maquilingensis IC-167.</title>
        <authorList>
            <consortium name="US DOE Joint Genome Institute"/>
            <person name="Copeland A."/>
            <person name="Lucas S."/>
            <person name="Lapidus A."/>
            <person name="Barry K."/>
            <person name="Glavina del Rio T."/>
            <person name="Dalin E."/>
            <person name="Tice H."/>
            <person name="Pitluck S."/>
            <person name="Saunders E."/>
            <person name="Brettin T."/>
            <person name="Bruce D."/>
            <person name="Detter J.C."/>
            <person name="Han C."/>
            <person name="Schmutz J."/>
            <person name="Larimer F."/>
            <person name="Land M."/>
            <person name="Hauser L."/>
            <person name="Kyrpides N."/>
            <person name="Ivanova N."/>
            <person name="Biddle J.F."/>
            <person name="Zhang Z."/>
            <person name="Fitz-Gibbon S.T."/>
            <person name="Lowe T.M."/>
            <person name="Saltikov C."/>
            <person name="House C.H."/>
            <person name="Richardson P."/>
        </authorList>
    </citation>
    <scope>NUCLEOTIDE SEQUENCE [LARGE SCALE GENOMIC DNA]</scope>
    <source>
        <strain evidence="3">ATCC 700844 / DSM 13496 / JCM 10307 / IC-167</strain>
    </source>
</reference>
<dbReference type="EMBL" id="CP000852">
    <property type="protein sequence ID" value="ABW02045.1"/>
    <property type="molecule type" value="Genomic_DNA"/>
</dbReference>
<dbReference type="KEGG" id="cma:Cmaq_1218"/>
<keyword evidence="1" id="KW-0812">Transmembrane</keyword>
<dbReference type="Proteomes" id="UP000001137">
    <property type="component" value="Chromosome"/>
</dbReference>
<proteinExistence type="predicted"/>
<keyword evidence="1" id="KW-1133">Transmembrane helix</keyword>
<dbReference type="InterPro" id="IPR007981">
    <property type="entry name" value="Peptidase_A5"/>
</dbReference>
<dbReference type="OrthoDB" id="28853at2157"/>
<dbReference type="RefSeq" id="WP_012186264.1">
    <property type="nucleotide sequence ID" value="NC_009954.1"/>
</dbReference>
<dbReference type="HOGENOM" id="CLU_315850_0_0_2"/>
<dbReference type="STRING" id="397948.Cmaq_1218"/>
<evidence type="ECO:0000256" key="1">
    <source>
        <dbReference type="SAM" id="Phobius"/>
    </source>
</evidence>
<gene>
    <name evidence="2" type="ordered locus">Cmaq_1218</name>
</gene>
<feature type="transmembrane region" description="Helical" evidence="1">
    <location>
        <begin position="920"/>
        <end position="939"/>
    </location>
</feature>
<dbReference type="Pfam" id="PF05317">
    <property type="entry name" value="Thermopsin"/>
    <property type="match status" value="1"/>
</dbReference>
<keyword evidence="3" id="KW-1185">Reference proteome</keyword>